<feature type="transmembrane region" description="Helical" evidence="1">
    <location>
        <begin position="545"/>
        <end position="572"/>
    </location>
</feature>
<feature type="transmembrane region" description="Helical" evidence="1">
    <location>
        <begin position="131"/>
        <end position="149"/>
    </location>
</feature>
<sequence>MSTPARPLAHQDHGILLGQLALVLAPQARMLPVTISLLLLALLCWRWLLWRRRAPLPSRAILGVAAVLVLGIAAALIWQDGDGTMRDLGVALLGAFVVLKLLECHSLADATLVTQLSFYLLLTLYLSDQPFWLALYSVAIGAWVLRNWLLLHHPEARGRLAIWPLLGRMALIGLPWALVLFVLFPRLEHPLWQLPQSAPTSRTGISDVMRPGSVGQLVRSPEVALRAEIDGAALSTGALYWRALVLWQFDGASWLPVPQRQQFTMPAAPSPPAGAQQAGGVDYTVTLEPSQQRWLFTLDRGVAVSSNVNARISADGEYFLAAPVEQRIRYRARSTLESSPEPLSARTRSLALSLPPGNPRARELAARWAGSYADPAQRVQAALRLFASAPFGYTLRPPPLGTEQIDSFLFETHRGFCEHYASSFVFLMRAAGVPARVVAGYLGGEYNPIGRHYIVRQADAHAWAEVWLEGPGWVRVDPTSAVAPSRIEQGLDAALGGQESGVWSPGQEAGWLRNLRWAYDGLTYTWQRWVLQYDRSQQERLFGGWLPGISVAQLLACGLAALSLLALVPLWLRRRRLDPVEASYAHVCRMLACHGCERGAAEGPQAFAERAAVRLPHAAPAIRAFIATYISLRYGAMPEGRRTVELTKLRAGARRVSASLRTRHGQSAVAGKISRV</sequence>
<reference evidence="3" key="1">
    <citation type="submission" date="2021-03" db="EMBL/GenBank/DDBJ databases">
        <authorList>
            <person name="Peeters C."/>
        </authorList>
    </citation>
    <scope>NUCLEOTIDE SEQUENCE</scope>
    <source>
        <strain evidence="3">LMG 31506</strain>
    </source>
</reference>
<evidence type="ECO:0000256" key="1">
    <source>
        <dbReference type="SAM" id="Phobius"/>
    </source>
</evidence>
<keyword evidence="4" id="KW-1185">Reference proteome</keyword>
<evidence type="ECO:0000259" key="2">
    <source>
        <dbReference type="SMART" id="SM00460"/>
    </source>
</evidence>
<feature type="transmembrane region" description="Helical" evidence="1">
    <location>
        <begin position="161"/>
        <end position="184"/>
    </location>
</feature>
<dbReference type="SMART" id="SM00460">
    <property type="entry name" value="TGc"/>
    <property type="match status" value="1"/>
</dbReference>
<dbReference type="AlphaFoldDB" id="A0A916N0Z5"/>
<dbReference type="Pfam" id="PF11992">
    <property type="entry name" value="TgpA_N"/>
    <property type="match status" value="1"/>
</dbReference>
<dbReference type="RefSeq" id="WP_211951193.1">
    <property type="nucleotide sequence ID" value="NZ_CAJPUY010000048.1"/>
</dbReference>
<dbReference type="Pfam" id="PF13559">
    <property type="entry name" value="DUF4129"/>
    <property type="match status" value="1"/>
</dbReference>
<dbReference type="PANTHER" id="PTHR42736">
    <property type="entry name" value="PROTEIN-GLUTAMINE GAMMA-GLUTAMYLTRANSFERASE"/>
    <property type="match status" value="1"/>
</dbReference>
<dbReference type="InterPro" id="IPR038765">
    <property type="entry name" value="Papain-like_cys_pep_sf"/>
</dbReference>
<keyword evidence="3" id="KW-0808">Transferase</keyword>
<evidence type="ECO:0000313" key="3">
    <source>
        <dbReference type="EMBL" id="CAG2158438.1"/>
    </source>
</evidence>
<keyword evidence="1" id="KW-0472">Membrane</keyword>
<proteinExistence type="predicted"/>
<evidence type="ECO:0000313" key="4">
    <source>
        <dbReference type="Proteomes" id="UP000672934"/>
    </source>
</evidence>
<feature type="domain" description="Transglutaminase-like" evidence="2">
    <location>
        <begin position="409"/>
        <end position="480"/>
    </location>
</feature>
<accession>A0A916N0Z5</accession>
<keyword evidence="3" id="KW-0012">Acyltransferase</keyword>
<organism evidence="3 4">
    <name type="scientific">Cupriavidus yeoncheonensis</name>
    <dbReference type="NCBI Taxonomy" id="1462994"/>
    <lineage>
        <taxon>Bacteria</taxon>
        <taxon>Pseudomonadati</taxon>
        <taxon>Pseudomonadota</taxon>
        <taxon>Betaproteobacteria</taxon>
        <taxon>Burkholderiales</taxon>
        <taxon>Burkholderiaceae</taxon>
        <taxon>Cupriavidus</taxon>
    </lineage>
</organism>
<gene>
    <name evidence="3" type="primary">tgpA</name>
    <name evidence="3" type="ORF">LMG31506_06376</name>
</gene>
<keyword evidence="1" id="KW-0812">Transmembrane</keyword>
<dbReference type="Gene3D" id="3.10.620.30">
    <property type="match status" value="1"/>
</dbReference>
<feature type="transmembrane region" description="Helical" evidence="1">
    <location>
        <begin position="30"/>
        <end position="48"/>
    </location>
</feature>
<dbReference type="EMBL" id="CAJPUY010000048">
    <property type="protein sequence ID" value="CAG2158438.1"/>
    <property type="molecule type" value="Genomic_DNA"/>
</dbReference>
<dbReference type="InterPro" id="IPR052901">
    <property type="entry name" value="Bact_TGase-like"/>
</dbReference>
<dbReference type="GO" id="GO:0003810">
    <property type="term" value="F:protein-glutamine gamma-glutamyltransferase activity"/>
    <property type="evidence" value="ECO:0007669"/>
    <property type="project" value="UniProtKB-EC"/>
</dbReference>
<protein>
    <submittedName>
        <fullName evidence="3">Protein-glutamine gamma-glutamyltransferase</fullName>
        <ecNumber evidence="3">2.3.2.13</ecNumber>
    </submittedName>
</protein>
<dbReference type="InterPro" id="IPR021878">
    <property type="entry name" value="TgpA_N"/>
</dbReference>
<dbReference type="Pfam" id="PF01841">
    <property type="entry name" value="Transglut_core"/>
    <property type="match status" value="1"/>
</dbReference>
<dbReference type="PANTHER" id="PTHR42736:SF1">
    <property type="entry name" value="PROTEIN-GLUTAMINE GAMMA-GLUTAMYLTRANSFERASE"/>
    <property type="match status" value="1"/>
</dbReference>
<name>A0A916N0Z5_9BURK</name>
<dbReference type="InterPro" id="IPR002931">
    <property type="entry name" value="Transglutaminase-like"/>
</dbReference>
<feature type="transmembrane region" description="Helical" evidence="1">
    <location>
        <begin position="60"/>
        <end position="78"/>
    </location>
</feature>
<dbReference type="Proteomes" id="UP000672934">
    <property type="component" value="Unassembled WGS sequence"/>
</dbReference>
<dbReference type="EC" id="2.3.2.13" evidence="3"/>
<keyword evidence="1" id="KW-1133">Transmembrane helix</keyword>
<dbReference type="InterPro" id="IPR025403">
    <property type="entry name" value="TgpA-like_C"/>
</dbReference>
<comment type="caution">
    <text evidence="3">The sequence shown here is derived from an EMBL/GenBank/DDBJ whole genome shotgun (WGS) entry which is preliminary data.</text>
</comment>
<dbReference type="SUPFAM" id="SSF54001">
    <property type="entry name" value="Cysteine proteinases"/>
    <property type="match status" value="1"/>
</dbReference>